<dbReference type="RefSeq" id="WP_035281498.1">
    <property type="nucleotide sequence ID" value="NZ_AYXG01000081.1"/>
</dbReference>
<sequence length="129" mass="14046">MNPRHQRLNPNLIVGRRARAVLGVVDTTGDLLALQFVFEDATSAVFTIWTDWTLVLDTRPDDGVPDYFWPPEDHAQRPLGIEIPPGGLEILSVAARTNDFGELAGADITAGDHLISLRTFAGDLALGIE</sequence>
<evidence type="ECO:0000313" key="1">
    <source>
        <dbReference type="EMBL" id="EWC62305.1"/>
    </source>
</evidence>
<keyword evidence="2" id="KW-1185">Reference proteome</keyword>
<dbReference type="eggNOG" id="ENOG503068M">
    <property type="taxonomic scope" value="Bacteria"/>
</dbReference>
<reference evidence="1 2" key="1">
    <citation type="journal article" date="2014" name="Genome Announc.">
        <title>Draft Genome Sequence of the Antitrypanosomally Active Sponge-Associated Bacterium Actinokineospora sp. Strain EG49.</title>
        <authorList>
            <person name="Harjes J."/>
            <person name="Ryu T."/>
            <person name="Abdelmohsen U.R."/>
            <person name="Moitinho-Silva L."/>
            <person name="Horn H."/>
            <person name="Ravasi T."/>
            <person name="Hentschel U."/>
        </authorList>
    </citation>
    <scope>NUCLEOTIDE SEQUENCE [LARGE SCALE GENOMIC DNA]</scope>
    <source>
        <strain evidence="1 2">EG49</strain>
    </source>
</reference>
<evidence type="ECO:0000313" key="2">
    <source>
        <dbReference type="Proteomes" id="UP000019277"/>
    </source>
</evidence>
<dbReference type="EMBL" id="AYXG01000081">
    <property type="protein sequence ID" value="EWC62305.1"/>
    <property type="molecule type" value="Genomic_DNA"/>
</dbReference>
<accession>A0A8E2X636</accession>
<accession>W7IN55</accession>
<proteinExistence type="predicted"/>
<comment type="caution">
    <text evidence="1">The sequence shown here is derived from an EMBL/GenBank/DDBJ whole genome shotgun (WGS) entry which is preliminary data.</text>
</comment>
<dbReference type="AlphaFoldDB" id="W7IN55"/>
<protein>
    <submittedName>
        <fullName evidence="1">Uncharacterized protein</fullName>
    </submittedName>
</protein>
<dbReference type="OrthoDB" id="3390720at2"/>
<organism evidence="1 2">
    <name type="scientific">Actinokineospora spheciospongiae</name>
    <dbReference type="NCBI Taxonomy" id="909613"/>
    <lineage>
        <taxon>Bacteria</taxon>
        <taxon>Bacillati</taxon>
        <taxon>Actinomycetota</taxon>
        <taxon>Actinomycetes</taxon>
        <taxon>Pseudonocardiales</taxon>
        <taxon>Pseudonocardiaceae</taxon>
        <taxon>Actinokineospora</taxon>
    </lineage>
</organism>
<name>W7IN55_9PSEU</name>
<gene>
    <name evidence="1" type="ORF">UO65_2292</name>
</gene>
<dbReference type="Proteomes" id="UP000019277">
    <property type="component" value="Unassembled WGS sequence"/>
</dbReference>